<protein>
    <submittedName>
        <fullName evidence="2">Uncharacterized protein</fullName>
    </submittedName>
</protein>
<dbReference type="Proteomes" id="UP000677228">
    <property type="component" value="Unassembled WGS sequence"/>
</dbReference>
<reference evidence="2" key="1">
    <citation type="submission" date="2021-02" db="EMBL/GenBank/DDBJ databases">
        <authorList>
            <person name="Nowell W R."/>
        </authorList>
    </citation>
    <scope>NUCLEOTIDE SEQUENCE</scope>
</reference>
<sequence length="174" mass="19211">MPVTQTSLWGPWTSASITISGSGKTVLYKEIIRSIKEVEATFTEYYIKNTHLCARTHSTNSNKDSEDDELDGNVLSIVNWAGLRKSLAICSKSLIYDEMDSMFTHFGVSDSCDTDKEQARLVWLSGFDGITDEIRYTGTGKIKVKKSHLSVSGGSTGDNLVANLKNWANSRGFN</sequence>
<dbReference type="Proteomes" id="UP000682733">
    <property type="component" value="Unassembled WGS sequence"/>
</dbReference>
<evidence type="ECO:0000313" key="1">
    <source>
        <dbReference type="EMBL" id="CAF1065921.1"/>
    </source>
</evidence>
<dbReference type="EMBL" id="CAJOBA010008547">
    <property type="protein sequence ID" value="CAF3831051.1"/>
    <property type="molecule type" value="Genomic_DNA"/>
</dbReference>
<proteinExistence type="predicted"/>
<gene>
    <name evidence="1" type="ORF">OVA965_LOCUS17655</name>
    <name evidence="2" type="ORF">TMI583_LOCUS17671</name>
</gene>
<feature type="non-terminal residue" evidence="2">
    <location>
        <position position="1"/>
    </location>
</feature>
<organism evidence="2 3">
    <name type="scientific">Didymodactylos carnosus</name>
    <dbReference type="NCBI Taxonomy" id="1234261"/>
    <lineage>
        <taxon>Eukaryota</taxon>
        <taxon>Metazoa</taxon>
        <taxon>Spiralia</taxon>
        <taxon>Gnathifera</taxon>
        <taxon>Rotifera</taxon>
        <taxon>Eurotatoria</taxon>
        <taxon>Bdelloidea</taxon>
        <taxon>Philodinida</taxon>
        <taxon>Philodinidae</taxon>
        <taxon>Didymodactylos</taxon>
    </lineage>
</organism>
<comment type="caution">
    <text evidence="2">The sequence shown here is derived from an EMBL/GenBank/DDBJ whole genome shotgun (WGS) entry which is preliminary data.</text>
</comment>
<evidence type="ECO:0000313" key="2">
    <source>
        <dbReference type="EMBL" id="CAF3831051.1"/>
    </source>
</evidence>
<name>A0A8S2JY77_9BILA</name>
<accession>A0A8S2JY77</accession>
<dbReference type="EMBL" id="CAJNOK010008529">
    <property type="protein sequence ID" value="CAF1065921.1"/>
    <property type="molecule type" value="Genomic_DNA"/>
</dbReference>
<evidence type="ECO:0000313" key="3">
    <source>
        <dbReference type="Proteomes" id="UP000682733"/>
    </source>
</evidence>
<dbReference type="AlphaFoldDB" id="A0A8S2JY77"/>